<reference evidence="1" key="1">
    <citation type="submission" date="2022-06" db="EMBL/GenBank/DDBJ databases">
        <authorList>
            <person name="Andreotti S."/>
            <person name="Wyler E."/>
        </authorList>
    </citation>
    <scope>NUCLEOTIDE SEQUENCE</scope>
</reference>
<dbReference type="AlphaFoldDB" id="A0AAU9YPG3"/>
<gene>
    <name evidence="1" type="primary">AABR07046713.2</name>
    <name evidence="1" type="ORF">PHOROB_LOCUS1185</name>
</gene>
<organism evidence="1 2">
    <name type="scientific">Phodopus roborovskii</name>
    <name type="common">Roborovski's desert hamster</name>
    <name type="synonym">Cricetulus roborovskii</name>
    <dbReference type="NCBI Taxonomy" id="109678"/>
    <lineage>
        <taxon>Eukaryota</taxon>
        <taxon>Metazoa</taxon>
        <taxon>Chordata</taxon>
        <taxon>Craniata</taxon>
        <taxon>Vertebrata</taxon>
        <taxon>Euteleostomi</taxon>
        <taxon>Mammalia</taxon>
        <taxon>Eutheria</taxon>
        <taxon>Euarchontoglires</taxon>
        <taxon>Glires</taxon>
        <taxon>Rodentia</taxon>
        <taxon>Myomorpha</taxon>
        <taxon>Muroidea</taxon>
        <taxon>Cricetidae</taxon>
        <taxon>Cricetinae</taxon>
        <taxon>Phodopus</taxon>
    </lineage>
</organism>
<sequence length="42" mass="4999">MHTTASKGRMLYLFMKVTMYMRRGVQIMGWSVRMAFMACFTQ</sequence>
<proteinExistence type="predicted"/>
<protein>
    <submittedName>
        <fullName evidence="1">AABR07046713.2 protein</fullName>
    </submittedName>
</protein>
<name>A0AAU9YPG3_PHORO</name>
<comment type="caution">
    <text evidence="1">The sequence shown here is derived from an EMBL/GenBank/DDBJ whole genome shotgun (WGS) entry which is preliminary data.</text>
</comment>
<dbReference type="Proteomes" id="UP001152836">
    <property type="component" value="Unassembled WGS sequence"/>
</dbReference>
<accession>A0AAU9YPG3</accession>
<evidence type="ECO:0000313" key="2">
    <source>
        <dbReference type="Proteomes" id="UP001152836"/>
    </source>
</evidence>
<keyword evidence="2" id="KW-1185">Reference proteome</keyword>
<dbReference type="EMBL" id="CALSGD010000265">
    <property type="protein sequence ID" value="CAH6777237.1"/>
    <property type="molecule type" value="Genomic_DNA"/>
</dbReference>
<evidence type="ECO:0000313" key="1">
    <source>
        <dbReference type="EMBL" id="CAH6777237.1"/>
    </source>
</evidence>